<sequence>MVPYTMPADAEAALGRAMTWAEHACNYCLYCHNVPILLIVYTLASLHLRHLLLPHKLQPRVRHTLADFLRCYLATTRVLLLAVGPLQLVSYPAVVRLAGIRTGFTMSSRRRWVTRRRPGFCWPGRRALPHDRFLALFPLNPTKYIPFYGGVEYHDYHHFVGGHSQSNFSSVFTFCDYIYGTDKGYRYHKASLAKAKEIAGNYVEKGEENGFDNRKQD</sequence>
<evidence type="ECO:0000313" key="1">
    <source>
        <dbReference type="EnsemblPlants" id="LPERR03G00670.1"/>
    </source>
</evidence>
<reference evidence="1 2" key="1">
    <citation type="submission" date="2012-08" db="EMBL/GenBank/DDBJ databases">
        <title>Oryza genome evolution.</title>
        <authorList>
            <person name="Wing R.A."/>
        </authorList>
    </citation>
    <scope>NUCLEOTIDE SEQUENCE</scope>
</reference>
<dbReference type="HOGENOM" id="CLU_1273873_0_0_1"/>
<name>A0A0D9VNG1_9ORYZ</name>
<dbReference type="eggNOG" id="KOG0873">
    <property type="taxonomic scope" value="Eukaryota"/>
</dbReference>
<keyword evidence="2" id="KW-1185">Reference proteome</keyword>
<proteinExistence type="predicted"/>
<organism evidence="1 2">
    <name type="scientific">Leersia perrieri</name>
    <dbReference type="NCBI Taxonomy" id="77586"/>
    <lineage>
        <taxon>Eukaryota</taxon>
        <taxon>Viridiplantae</taxon>
        <taxon>Streptophyta</taxon>
        <taxon>Embryophyta</taxon>
        <taxon>Tracheophyta</taxon>
        <taxon>Spermatophyta</taxon>
        <taxon>Magnoliopsida</taxon>
        <taxon>Liliopsida</taxon>
        <taxon>Poales</taxon>
        <taxon>Poaceae</taxon>
        <taxon>BOP clade</taxon>
        <taxon>Oryzoideae</taxon>
        <taxon>Oryzeae</taxon>
        <taxon>Oryzinae</taxon>
        <taxon>Leersia</taxon>
    </lineage>
</organism>
<dbReference type="Proteomes" id="UP000032180">
    <property type="component" value="Chromosome 3"/>
</dbReference>
<accession>A0A0D9VNG1</accession>
<dbReference type="Gramene" id="LPERR03G00670.1">
    <property type="protein sequence ID" value="LPERR03G00670.1"/>
    <property type="gene ID" value="LPERR03G00670"/>
</dbReference>
<evidence type="ECO:0000313" key="2">
    <source>
        <dbReference type="Proteomes" id="UP000032180"/>
    </source>
</evidence>
<dbReference type="STRING" id="77586.A0A0D9VNG1"/>
<protein>
    <submittedName>
        <fullName evidence="1">Uncharacterized protein</fullName>
    </submittedName>
</protein>
<reference evidence="2" key="2">
    <citation type="submission" date="2013-12" db="EMBL/GenBank/DDBJ databases">
        <authorList>
            <person name="Yu Y."/>
            <person name="Lee S."/>
            <person name="de Baynast K."/>
            <person name="Wissotski M."/>
            <person name="Liu L."/>
            <person name="Talag J."/>
            <person name="Goicoechea J."/>
            <person name="Angelova A."/>
            <person name="Jetty R."/>
            <person name="Kudrna D."/>
            <person name="Golser W."/>
            <person name="Rivera L."/>
            <person name="Zhang J."/>
            <person name="Wing R."/>
        </authorList>
    </citation>
    <scope>NUCLEOTIDE SEQUENCE</scope>
</reference>
<dbReference type="EnsemblPlants" id="LPERR03G00670.1">
    <property type="protein sequence ID" value="LPERR03G00670.1"/>
    <property type="gene ID" value="LPERR03G00670"/>
</dbReference>
<dbReference type="AlphaFoldDB" id="A0A0D9VNG1"/>
<reference evidence="1" key="3">
    <citation type="submission" date="2015-04" db="UniProtKB">
        <authorList>
            <consortium name="EnsemblPlants"/>
        </authorList>
    </citation>
    <scope>IDENTIFICATION</scope>
</reference>